<name>A0ABT3W8I7_9PROT</name>
<reference evidence="1" key="1">
    <citation type="submission" date="2022-07" db="EMBL/GenBank/DDBJ databases">
        <title>Bombella genomes.</title>
        <authorList>
            <person name="Harer L."/>
            <person name="Styblova S."/>
            <person name="Ehrmann M."/>
        </authorList>
    </citation>
    <scope>NUCLEOTIDE SEQUENCE</scope>
    <source>
        <strain evidence="1">TMW 2.2559</strain>
    </source>
</reference>
<dbReference type="EMBL" id="JANIDV010000001">
    <property type="protein sequence ID" value="MCX5615372.1"/>
    <property type="molecule type" value="Genomic_DNA"/>
</dbReference>
<evidence type="ECO:0000313" key="2">
    <source>
        <dbReference type="Proteomes" id="UP001165633"/>
    </source>
</evidence>
<organism evidence="1 2">
    <name type="scientific">Bombella dulcis</name>
    <dbReference type="NCBI Taxonomy" id="2967339"/>
    <lineage>
        <taxon>Bacteria</taxon>
        <taxon>Pseudomonadati</taxon>
        <taxon>Pseudomonadota</taxon>
        <taxon>Alphaproteobacteria</taxon>
        <taxon>Acetobacterales</taxon>
        <taxon>Acetobacteraceae</taxon>
        <taxon>Bombella</taxon>
    </lineage>
</organism>
<evidence type="ECO:0000313" key="1">
    <source>
        <dbReference type="EMBL" id="MCX5615372.1"/>
    </source>
</evidence>
<keyword evidence="2" id="KW-1185">Reference proteome</keyword>
<sequence>MSILDFIVNCCTMIRAENRALKLALSSARERLLTEMAYIRKLAEDRDALIAQNCRLRAQRDDALACRKRDDKGRFVR</sequence>
<comment type="caution">
    <text evidence="1">The sequence shown here is derived from an EMBL/GenBank/DDBJ whole genome shotgun (WGS) entry which is preliminary data.</text>
</comment>
<proteinExistence type="predicted"/>
<gene>
    <name evidence="1" type="ORF">NQF87_00030</name>
</gene>
<accession>A0ABT3W8I7</accession>
<dbReference type="RefSeq" id="WP_266126397.1">
    <property type="nucleotide sequence ID" value="NZ_JANIDV010000001.1"/>
</dbReference>
<protein>
    <submittedName>
        <fullName evidence="1">Uncharacterized protein</fullName>
    </submittedName>
</protein>
<dbReference type="Proteomes" id="UP001165633">
    <property type="component" value="Unassembled WGS sequence"/>
</dbReference>